<accession>A0A9N9G1R9</accession>
<gene>
    <name evidence="1" type="ORF">AMORRO_LOCUS6479</name>
</gene>
<dbReference type="EMBL" id="CAJVPV010004324">
    <property type="protein sequence ID" value="CAG8571225.1"/>
    <property type="molecule type" value="Genomic_DNA"/>
</dbReference>
<evidence type="ECO:0000313" key="2">
    <source>
        <dbReference type="Proteomes" id="UP000789342"/>
    </source>
</evidence>
<comment type="caution">
    <text evidence="1">The sequence shown here is derived from an EMBL/GenBank/DDBJ whole genome shotgun (WGS) entry which is preliminary data.</text>
</comment>
<keyword evidence="2" id="KW-1185">Reference proteome</keyword>
<organism evidence="1 2">
    <name type="scientific">Acaulospora morrowiae</name>
    <dbReference type="NCBI Taxonomy" id="94023"/>
    <lineage>
        <taxon>Eukaryota</taxon>
        <taxon>Fungi</taxon>
        <taxon>Fungi incertae sedis</taxon>
        <taxon>Mucoromycota</taxon>
        <taxon>Glomeromycotina</taxon>
        <taxon>Glomeromycetes</taxon>
        <taxon>Diversisporales</taxon>
        <taxon>Acaulosporaceae</taxon>
        <taxon>Acaulospora</taxon>
    </lineage>
</organism>
<dbReference type="AlphaFoldDB" id="A0A9N9G1R9"/>
<proteinExistence type="predicted"/>
<name>A0A9N9G1R9_9GLOM</name>
<protein>
    <submittedName>
        <fullName evidence="1">16087_t:CDS:1</fullName>
    </submittedName>
</protein>
<evidence type="ECO:0000313" key="1">
    <source>
        <dbReference type="EMBL" id="CAG8571225.1"/>
    </source>
</evidence>
<reference evidence="1" key="1">
    <citation type="submission" date="2021-06" db="EMBL/GenBank/DDBJ databases">
        <authorList>
            <person name="Kallberg Y."/>
            <person name="Tangrot J."/>
            <person name="Rosling A."/>
        </authorList>
    </citation>
    <scope>NUCLEOTIDE SEQUENCE</scope>
    <source>
        <strain evidence="1">CL551</strain>
    </source>
</reference>
<dbReference type="Proteomes" id="UP000789342">
    <property type="component" value="Unassembled WGS sequence"/>
</dbReference>
<sequence>MDYTFANGVPTDSQVLAVYNGLSRVQRARYDNAVNDRERTTILYVVAKEKKKPVAAAQSERQNMSGTPQYRLNSGYSPDAAIYPGRQHKCRKISWMPPEKEVAAVSPECQYKCRMLSQYTIAAALPGHRHNTKLPPQEPDAAEIYDCCSIDGTPTQRSCYLKCQMPPRYKIAATSTERRHSTKLSLHVPSAAVTRGYRRTDGTLLYAPDAAAT</sequence>